<keyword evidence="2" id="KW-1185">Reference proteome</keyword>
<dbReference type="Proteomes" id="UP000295135">
    <property type="component" value="Unassembled WGS sequence"/>
</dbReference>
<organism evidence="1 2">
    <name type="scientific">Sulfuritortus calidifontis</name>
    <dbReference type="NCBI Taxonomy" id="1914471"/>
    <lineage>
        <taxon>Bacteria</taxon>
        <taxon>Pseudomonadati</taxon>
        <taxon>Pseudomonadota</taxon>
        <taxon>Betaproteobacteria</taxon>
        <taxon>Nitrosomonadales</taxon>
        <taxon>Thiobacillaceae</taxon>
        <taxon>Sulfuritortus</taxon>
    </lineage>
</organism>
<dbReference type="Pfam" id="PF09351">
    <property type="entry name" value="DUF1993"/>
    <property type="match status" value="1"/>
</dbReference>
<name>A0A4R3JSG3_9PROT</name>
<evidence type="ECO:0000313" key="1">
    <source>
        <dbReference type="EMBL" id="TCS68998.1"/>
    </source>
</evidence>
<evidence type="ECO:0000313" key="2">
    <source>
        <dbReference type="Proteomes" id="UP000295135"/>
    </source>
</evidence>
<dbReference type="OrthoDB" id="338237at2"/>
<dbReference type="EMBL" id="SLZY01000022">
    <property type="protein sequence ID" value="TCS68998.1"/>
    <property type="molecule type" value="Genomic_DNA"/>
</dbReference>
<dbReference type="PANTHER" id="PTHR36922">
    <property type="entry name" value="BLL2446 PROTEIN"/>
    <property type="match status" value="1"/>
</dbReference>
<comment type="caution">
    <text evidence="1">The sequence shown here is derived from an EMBL/GenBank/DDBJ whole genome shotgun (WGS) entry which is preliminary data.</text>
</comment>
<gene>
    <name evidence="1" type="ORF">EDC61_12213</name>
</gene>
<accession>A0A4R3JSG3</accession>
<dbReference type="PANTHER" id="PTHR36922:SF1">
    <property type="entry name" value="DUF1993 DOMAIN-CONTAINING PROTEIN"/>
    <property type="match status" value="1"/>
</dbReference>
<dbReference type="RefSeq" id="WP_126460065.1">
    <property type="nucleotide sequence ID" value="NZ_AP018721.1"/>
</dbReference>
<sequence length="167" mass="18596">MSLSMYQASVPVFIRALNNLAAILEKAAAHCEAKKIDPAALLGFRLYPDMFHFTKQVQVACDHAKNGAARLAGVEAPELGGGEQSFAELIERIKKTIAYLQTFKPEQIDGSETREVVLKRGETVTTYKGQDFLLNRALPNLFFHITTAYDILRHNGLELGKKDYLGR</sequence>
<dbReference type="SUPFAM" id="SSF109854">
    <property type="entry name" value="DinB/YfiT-like putative metalloenzymes"/>
    <property type="match status" value="1"/>
</dbReference>
<dbReference type="AlphaFoldDB" id="A0A4R3JSG3"/>
<evidence type="ECO:0008006" key="3">
    <source>
        <dbReference type="Google" id="ProtNLM"/>
    </source>
</evidence>
<dbReference type="Gene3D" id="1.20.120.450">
    <property type="entry name" value="dinb family like domain"/>
    <property type="match status" value="1"/>
</dbReference>
<reference evidence="1 2" key="1">
    <citation type="submission" date="2019-03" db="EMBL/GenBank/DDBJ databases">
        <title>Genomic Encyclopedia of Type Strains, Phase IV (KMG-IV): sequencing the most valuable type-strain genomes for metagenomic binning, comparative biology and taxonomic classification.</title>
        <authorList>
            <person name="Goeker M."/>
        </authorList>
    </citation>
    <scope>NUCLEOTIDE SEQUENCE [LARGE SCALE GENOMIC DNA]</scope>
    <source>
        <strain evidence="1 2">DSM 103923</strain>
    </source>
</reference>
<dbReference type="InterPro" id="IPR034660">
    <property type="entry name" value="DinB/YfiT-like"/>
</dbReference>
<protein>
    <recommendedName>
        <fullName evidence="3">DUF1993 domain-containing protein</fullName>
    </recommendedName>
</protein>
<proteinExistence type="predicted"/>
<dbReference type="InterPro" id="IPR018531">
    <property type="entry name" value="DUF1993"/>
</dbReference>